<dbReference type="Pfam" id="PF13344">
    <property type="entry name" value="Hydrolase_6"/>
    <property type="match status" value="1"/>
</dbReference>
<dbReference type="Gene3D" id="3.40.50.1000">
    <property type="entry name" value="HAD superfamily/HAD-like"/>
    <property type="match status" value="2"/>
</dbReference>
<keyword evidence="2" id="KW-1185">Reference proteome</keyword>
<dbReference type="Pfam" id="PF13242">
    <property type="entry name" value="Hydrolase_like"/>
    <property type="match status" value="1"/>
</dbReference>
<dbReference type="RefSeq" id="WP_108824780.1">
    <property type="nucleotide sequence ID" value="NZ_CP023004.1"/>
</dbReference>
<dbReference type="PANTHER" id="PTHR19288:SF46">
    <property type="entry name" value="HALOACID DEHALOGENASE-LIKE HYDROLASE DOMAIN-CONTAINING PROTEIN 2"/>
    <property type="match status" value="1"/>
</dbReference>
<sequence>MTASATTTADTSRIRHVVLDMDGTIYKGGTLFPWTKPFLDSLTQHGIGYTFLTNNPSKSSADYLAHLERIGIPSAPEQLYTSAQATIDWLKANHPEFRRLFLLGTPSMIGEFTKAGYESANDDPADIPDAVIAAFDMSLTYARLCRASWWASQGRPYFATNPDRICPTDQPTVLVDCAAICAAIQSATGRAPDRVFGKPDPSMVTGILQRHNLRPEEVAMVGDRIYTDIAMAQNAGVTGVLVLSGEATRQDAEASSVKADIIVENLAGLGEMLIGSR</sequence>
<evidence type="ECO:0000313" key="2">
    <source>
        <dbReference type="Proteomes" id="UP000244896"/>
    </source>
</evidence>
<organism evidence="1 2">
    <name type="scientific">Ereboglobus luteus</name>
    <dbReference type="NCBI Taxonomy" id="1796921"/>
    <lineage>
        <taxon>Bacteria</taxon>
        <taxon>Pseudomonadati</taxon>
        <taxon>Verrucomicrobiota</taxon>
        <taxon>Opitutia</taxon>
        <taxon>Opitutales</taxon>
        <taxon>Opitutaceae</taxon>
        <taxon>Ereboglobus</taxon>
    </lineage>
</organism>
<accession>A0A2U8E262</accession>
<proteinExistence type="predicted"/>
<gene>
    <name evidence="1" type="ORF">CKA38_06645</name>
</gene>
<dbReference type="Proteomes" id="UP000244896">
    <property type="component" value="Chromosome"/>
</dbReference>
<dbReference type="GO" id="GO:0005737">
    <property type="term" value="C:cytoplasm"/>
    <property type="evidence" value="ECO:0007669"/>
    <property type="project" value="TreeGrafter"/>
</dbReference>
<dbReference type="KEGG" id="elut:CKA38_06645"/>
<dbReference type="SUPFAM" id="SSF56784">
    <property type="entry name" value="HAD-like"/>
    <property type="match status" value="1"/>
</dbReference>
<dbReference type="PANTHER" id="PTHR19288">
    <property type="entry name" value="4-NITROPHENYLPHOSPHATASE-RELATED"/>
    <property type="match status" value="1"/>
</dbReference>
<dbReference type="AlphaFoldDB" id="A0A2U8E262"/>
<keyword evidence="1" id="KW-0378">Hydrolase</keyword>
<dbReference type="InterPro" id="IPR036412">
    <property type="entry name" value="HAD-like_sf"/>
</dbReference>
<name>A0A2U8E262_9BACT</name>
<dbReference type="OrthoDB" id="9810449at2"/>
<dbReference type="GO" id="GO:0016791">
    <property type="term" value="F:phosphatase activity"/>
    <property type="evidence" value="ECO:0007669"/>
    <property type="project" value="TreeGrafter"/>
</dbReference>
<dbReference type="InterPro" id="IPR006357">
    <property type="entry name" value="HAD-SF_hydro_IIA"/>
</dbReference>
<dbReference type="InterPro" id="IPR023214">
    <property type="entry name" value="HAD_sf"/>
</dbReference>
<reference evidence="1 2" key="1">
    <citation type="journal article" date="2018" name="Syst. Appl. Microbiol.">
        <title>Ereboglobus luteus gen. nov. sp. nov. from cockroach guts, and new insights into the oxygen relationship of the genera Opitutus and Didymococcus (Verrucomicrobia: Opitutaceae).</title>
        <authorList>
            <person name="Tegtmeier D."/>
            <person name="Belitz A."/>
            <person name="Radek R."/>
            <person name="Heimerl T."/>
            <person name="Brune A."/>
        </authorList>
    </citation>
    <scope>NUCLEOTIDE SEQUENCE [LARGE SCALE GENOMIC DNA]</scope>
    <source>
        <strain evidence="1 2">Ho45</strain>
    </source>
</reference>
<protein>
    <submittedName>
        <fullName evidence="1">Hydrolase</fullName>
    </submittedName>
</protein>
<dbReference type="NCBIfam" id="TIGR01460">
    <property type="entry name" value="HAD-SF-IIA"/>
    <property type="match status" value="1"/>
</dbReference>
<dbReference type="EMBL" id="CP023004">
    <property type="protein sequence ID" value="AWI08969.1"/>
    <property type="molecule type" value="Genomic_DNA"/>
</dbReference>
<evidence type="ECO:0000313" key="1">
    <source>
        <dbReference type="EMBL" id="AWI08969.1"/>
    </source>
</evidence>